<evidence type="ECO:0008006" key="3">
    <source>
        <dbReference type="Google" id="ProtNLM"/>
    </source>
</evidence>
<dbReference type="Pfam" id="PF11950">
    <property type="entry name" value="DUF3467"/>
    <property type="match status" value="1"/>
</dbReference>
<dbReference type="Proteomes" id="UP000033999">
    <property type="component" value="Unassembled WGS sequence"/>
</dbReference>
<protein>
    <recommendedName>
        <fullName evidence="3">DUF3467 domain-containing protein</fullName>
    </recommendedName>
</protein>
<dbReference type="AlphaFoldDB" id="A0A0G1PM55"/>
<gene>
    <name evidence="1" type="ORF">UX10_C0031G0009</name>
</gene>
<comment type="caution">
    <text evidence="1">The sequence shown here is derived from an EMBL/GenBank/DDBJ whole genome shotgun (WGS) entry which is preliminary data.</text>
</comment>
<organism evidence="1 2">
    <name type="scientific">Candidatus Magasanikbacteria bacterium GW2011_GWA2_45_39</name>
    <dbReference type="NCBI Taxonomy" id="1619041"/>
    <lineage>
        <taxon>Bacteria</taxon>
        <taxon>Candidatus Magasanikiibacteriota</taxon>
    </lineage>
</organism>
<dbReference type="EMBL" id="LCKX01000031">
    <property type="protein sequence ID" value="KKU06488.1"/>
    <property type="molecule type" value="Genomic_DNA"/>
</dbReference>
<sequence>MDKQQSQQNQIQIKATDEVLRGLYSNMANILHTKEEFVIDFMNVFPPTGTLNARIIVSPGHFKRMVAAMGENLKKYEGQFGSVAVSEAPSSTIGFQAKE</sequence>
<dbReference type="InterPro" id="IPR021857">
    <property type="entry name" value="DUF3467"/>
</dbReference>
<name>A0A0G1PM55_9BACT</name>
<proteinExistence type="predicted"/>
<evidence type="ECO:0000313" key="2">
    <source>
        <dbReference type="Proteomes" id="UP000033999"/>
    </source>
</evidence>
<accession>A0A0G1PM55</accession>
<reference evidence="1 2" key="1">
    <citation type="journal article" date="2015" name="Nature">
        <title>rRNA introns, odd ribosomes, and small enigmatic genomes across a large radiation of phyla.</title>
        <authorList>
            <person name="Brown C.T."/>
            <person name="Hug L.A."/>
            <person name="Thomas B.C."/>
            <person name="Sharon I."/>
            <person name="Castelle C.J."/>
            <person name="Singh A."/>
            <person name="Wilkins M.J."/>
            <person name="Williams K.H."/>
            <person name="Banfield J.F."/>
        </authorList>
    </citation>
    <scope>NUCLEOTIDE SEQUENCE [LARGE SCALE GENOMIC DNA]</scope>
</reference>
<evidence type="ECO:0000313" key="1">
    <source>
        <dbReference type="EMBL" id="KKU06488.1"/>
    </source>
</evidence>